<dbReference type="PANTHER" id="PTHR11795">
    <property type="entry name" value="BRANCHED-CHAIN AMINO ACID TRANSPORT SYSTEM PERMEASE PROTEIN LIVH"/>
    <property type="match status" value="1"/>
</dbReference>
<dbReference type="GO" id="GO:0015808">
    <property type="term" value="P:L-alanine transport"/>
    <property type="evidence" value="ECO:0007669"/>
    <property type="project" value="TreeGrafter"/>
</dbReference>
<accession>A0A564TBS7</accession>
<gene>
    <name evidence="11" type="primary">livH_1</name>
    <name evidence="11" type="ORF">SCSS39_01439</name>
</gene>
<name>A0A564TBS7_STRCV</name>
<evidence type="ECO:0000256" key="9">
    <source>
        <dbReference type="ARBA" id="ARBA00037998"/>
    </source>
</evidence>
<feature type="transmembrane region" description="Helical" evidence="10">
    <location>
        <begin position="49"/>
        <end position="69"/>
    </location>
</feature>
<evidence type="ECO:0000256" key="3">
    <source>
        <dbReference type="ARBA" id="ARBA00022475"/>
    </source>
</evidence>
<dbReference type="AlphaFoldDB" id="A0A564TBS7"/>
<feature type="transmembrane region" description="Helical" evidence="10">
    <location>
        <begin position="150"/>
        <end position="174"/>
    </location>
</feature>
<dbReference type="CDD" id="cd06582">
    <property type="entry name" value="TM_PBP1_LivH_like"/>
    <property type="match status" value="1"/>
</dbReference>
<dbReference type="GO" id="GO:0015190">
    <property type="term" value="F:L-leucine transmembrane transporter activity"/>
    <property type="evidence" value="ECO:0007669"/>
    <property type="project" value="TreeGrafter"/>
</dbReference>
<dbReference type="Proteomes" id="UP000385544">
    <property type="component" value="Unassembled WGS sequence"/>
</dbReference>
<keyword evidence="2" id="KW-0813">Transport</keyword>
<feature type="transmembrane region" description="Helical" evidence="10">
    <location>
        <begin position="204"/>
        <end position="226"/>
    </location>
</feature>
<reference evidence="11 12" key="1">
    <citation type="submission" date="2019-07" db="EMBL/GenBank/DDBJ databases">
        <authorList>
            <person name="Hibberd C M."/>
            <person name="Gehrig L. J."/>
            <person name="Chang H.-W."/>
            <person name="Venkatesh S."/>
        </authorList>
    </citation>
    <scope>NUCLEOTIDE SEQUENCE [LARGE SCALE GENOMIC DNA]</scope>
    <source>
        <strain evidence="11">Streptococcus_constellatus_SS_Bg39</strain>
    </source>
</reference>
<evidence type="ECO:0000256" key="8">
    <source>
        <dbReference type="ARBA" id="ARBA00023136"/>
    </source>
</evidence>
<proteinExistence type="inferred from homology"/>
<evidence type="ECO:0000313" key="11">
    <source>
        <dbReference type="EMBL" id="VUX04853.1"/>
    </source>
</evidence>
<dbReference type="InterPro" id="IPR037294">
    <property type="entry name" value="ABC_BtuC-like"/>
</dbReference>
<dbReference type="EMBL" id="CABHMZ010000021">
    <property type="protein sequence ID" value="VUX04853.1"/>
    <property type="molecule type" value="Genomic_DNA"/>
</dbReference>
<evidence type="ECO:0000256" key="5">
    <source>
        <dbReference type="ARBA" id="ARBA00022692"/>
    </source>
</evidence>
<evidence type="ECO:0000313" key="12">
    <source>
        <dbReference type="Proteomes" id="UP000385544"/>
    </source>
</evidence>
<dbReference type="GO" id="GO:0005886">
    <property type="term" value="C:plasma membrane"/>
    <property type="evidence" value="ECO:0007669"/>
    <property type="project" value="UniProtKB-SubCell"/>
</dbReference>
<dbReference type="Pfam" id="PF02653">
    <property type="entry name" value="BPD_transp_2"/>
    <property type="match status" value="1"/>
</dbReference>
<feature type="transmembrane region" description="Helical" evidence="10">
    <location>
        <begin position="246"/>
        <end position="269"/>
    </location>
</feature>
<evidence type="ECO:0000256" key="2">
    <source>
        <dbReference type="ARBA" id="ARBA00022448"/>
    </source>
</evidence>
<evidence type="ECO:0000256" key="10">
    <source>
        <dbReference type="SAM" id="Phobius"/>
    </source>
</evidence>
<feature type="transmembrane region" description="Helical" evidence="10">
    <location>
        <begin position="108"/>
        <end position="130"/>
    </location>
</feature>
<evidence type="ECO:0000256" key="4">
    <source>
        <dbReference type="ARBA" id="ARBA00022519"/>
    </source>
</evidence>
<dbReference type="GO" id="GO:0015188">
    <property type="term" value="F:L-isoleucine transmembrane transporter activity"/>
    <property type="evidence" value="ECO:0007669"/>
    <property type="project" value="TreeGrafter"/>
</dbReference>
<dbReference type="InterPro" id="IPR001851">
    <property type="entry name" value="ABC_transp_permease"/>
</dbReference>
<dbReference type="GO" id="GO:0042941">
    <property type="term" value="P:D-alanine transmembrane transport"/>
    <property type="evidence" value="ECO:0007669"/>
    <property type="project" value="TreeGrafter"/>
</dbReference>
<dbReference type="Gene3D" id="1.10.3470.10">
    <property type="entry name" value="ABC transporter involved in vitamin B12 uptake, BtuC"/>
    <property type="match status" value="1"/>
</dbReference>
<dbReference type="FunFam" id="1.10.3470.10:FF:000010">
    <property type="entry name" value="Branched-chain amino acid ABC transporter permease"/>
    <property type="match status" value="1"/>
</dbReference>
<dbReference type="GO" id="GO:0005304">
    <property type="term" value="F:L-valine transmembrane transporter activity"/>
    <property type="evidence" value="ECO:0007669"/>
    <property type="project" value="TreeGrafter"/>
</dbReference>
<evidence type="ECO:0000256" key="6">
    <source>
        <dbReference type="ARBA" id="ARBA00022970"/>
    </source>
</evidence>
<evidence type="ECO:0000256" key="1">
    <source>
        <dbReference type="ARBA" id="ARBA00004651"/>
    </source>
</evidence>
<feature type="transmembrane region" description="Helical" evidence="10">
    <location>
        <begin position="20"/>
        <end position="42"/>
    </location>
</feature>
<comment type="subcellular location">
    <subcellularLocation>
        <location evidence="1">Cell membrane</location>
        <topology evidence="1">Multi-pass membrane protein</topology>
    </subcellularLocation>
</comment>
<keyword evidence="4" id="KW-0997">Cell inner membrane</keyword>
<organism evidence="11 12">
    <name type="scientific">Streptococcus constellatus</name>
    <dbReference type="NCBI Taxonomy" id="76860"/>
    <lineage>
        <taxon>Bacteria</taxon>
        <taxon>Bacillati</taxon>
        <taxon>Bacillota</taxon>
        <taxon>Bacilli</taxon>
        <taxon>Lactobacillales</taxon>
        <taxon>Streptococcaceae</taxon>
        <taxon>Streptococcus</taxon>
        <taxon>Streptococcus anginosus group</taxon>
    </lineage>
</organism>
<keyword evidence="3" id="KW-1003">Cell membrane</keyword>
<dbReference type="InterPro" id="IPR052157">
    <property type="entry name" value="BCAA_transport_permease"/>
</dbReference>
<dbReference type="GO" id="GO:1903806">
    <property type="term" value="P:L-isoleucine import across plasma membrane"/>
    <property type="evidence" value="ECO:0007669"/>
    <property type="project" value="TreeGrafter"/>
</dbReference>
<feature type="transmembrane region" description="Helical" evidence="10">
    <location>
        <begin position="281"/>
        <end position="300"/>
    </location>
</feature>
<sequence>MNHHIVLSSILYLESVVAMLQQLVNGLILGSVYALLALGYTMVYGIIKLINFAHGDIYMMGAFMGYFLINSLHLNFFLALILAMVGTAALGVLVEFLAYRPLRNSTRIAALITAIGVSFFLEYVMVYFVGANTRSFPQVIETVRYNFGPISLTNIQLMILVISLILMVLLQVIVQKTKMGKAMRAVSVDSDAAQLMGINVNRTISFTFALGSALAGAAGVLIALYYNSLEPLMGMTPGLKSFVAAVLGGIGIIPGAALGGFVIGLLETFATAFGMSDFRDAIVYGILILILLVRPAGILGKNVKEKV</sequence>
<keyword evidence="5 10" id="KW-0812">Transmembrane</keyword>
<dbReference type="GO" id="GO:0015192">
    <property type="term" value="F:L-phenylalanine transmembrane transporter activity"/>
    <property type="evidence" value="ECO:0007669"/>
    <property type="project" value="TreeGrafter"/>
</dbReference>
<evidence type="ECO:0000256" key="7">
    <source>
        <dbReference type="ARBA" id="ARBA00022989"/>
    </source>
</evidence>
<feature type="transmembrane region" description="Helical" evidence="10">
    <location>
        <begin position="75"/>
        <end position="96"/>
    </location>
</feature>
<protein>
    <submittedName>
        <fullName evidence="11">High-affinity branched-chain amino acid transport system permease protein LivH</fullName>
    </submittedName>
</protein>
<comment type="similarity">
    <text evidence="9">Belongs to the binding-protein-dependent transport system permease family. LivHM subfamily.</text>
</comment>
<dbReference type="PANTHER" id="PTHR11795:SF371">
    <property type="entry name" value="HIGH-AFFINITY BRANCHED-CHAIN AMINO ACID TRANSPORT SYSTEM PERMEASE PROTEIN LIVH"/>
    <property type="match status" value="1"/>
</dbReference>
<keyword evidence="7 10" id="KW-1133">Transmembrane helix</keyword>
<keyword evidence="6" id="KW-0029">Amino-acid transport</keyword>
<keyword evidence="8 10" id="KW-0472">Membrane</keyword>